<dbReference type="Proteomes" id="UP000006729">
    <property type="component" value="Chromosome 10"/>
</dbReference>
<gene>
    <name evidence="1" type="ORF">POPTR_010G228550v4</name>
</gene>
<evidence type="ECO:0000313" key="2">
    <source>
        <dbReference type="Proteomes" id="UP000006729"/>
    </source>
</evidence>
<protein>
    <submittedName>
        <fullName evidence="1">Uncharacterized protein</fullName>
    </submittedName>
</protein>
<organism evidence="1 2">
    <name type="scientific">Populus trichocarpa</name>
    <name type="common">Western balsam poplar</name>
    <name type="synonym">Populus balsamifera subsp. trichocarpa</name>
    <dbReference type="NCBI Taxonomy" id="3694"/>
    <lineage>
        <taxon>Eukaryota</taxon>
        <taxon>Viridiplantae</taxon>
        <taxon>Streptophyta</taxon>
        <taxon>Embryophyta</taxon>
        <taxon>Tracheophyta</taxon>
        <taxon>Spermatophyta</taxon>
        <taxon>Magnoliopsida</taxon>
        <taxon>eudicotyledons</taxon>
        <taxon>Gunneridae</taxon>
        <taxon>Pentapetalae</taxon>
        <taxon>rosids</taxon>
        <taxon>fabids</taxon>
        <taxon>Malpighiales</taxon>
        <taxon>Salicaceae</taxon>
        <taxon>Saliceae</taxon>
        <taxon>Populus</taxon>
    </lineage>
</organism>
<sequence>MERGRFVMEEDSKGSPLGLEKRVESTNKSRKTLQDKQLTTARVREMRGHVVAADHMFWQRGSWFRVVFGDWAPLNGTLKQSSKRTREDMREGQEEFSVCLKHNSFSANEIFSNAKGFSSLVPGWLENS</sequence>
<comment type="caution">
    <text evidence="1">The sequence shown here is derived from an EMBL/GenBank/DDBJ whole genome shotgun (WGS) entry which is preliminary data.</text>
</comment>
<evidence type="ECO:0000313" key="1">
    <source>
        <dbReference type="EMBL" id="KAI9387835.1"/>
    </source>
</evidence>
<reference evidence="1 2" key="1">
    <citation type="journal article" date="2006" name="Science">
        <title>The genome of black cottonwood, Populus trichocarpa (Torr. &amp; Gray).</title>
        <authorList>
            <person name="Tuskan G.A."/>
            <person name="Difazio S."/>
            <person name="Jansson S."/>
            <person name="Bohlmann J."/>
            <person name="Grigoriev I."/>
            <person name="Hellsten U."/>
            <person name="Putnam N."/>
            <person name="Ralph S."/>
            <person name="Rombauts S."/>
            <person name="Salamov A."/>
            <person name="Schein J."/>
            <person name="Sterck L."/>
            <person name="Aerts A."/>
            <person name="Bhalerao R.R."/>
            <person name="Bhalerao R.P."/>
            <person name="Blaudez D."/>
            <person name="Boerjan W."/>
            <person name="Brun A."/>
            <person name="Brunner A."/>
            <person name="Busov V."/>
            <person name="Campbell M."/>
            <person name="Carlson J."/>
            <person name="Chalot M."/>
            <person name="Chapman J."/>
            <person name="Chen G.L."/>
            <person name="Cooper D."/>
            <person name="Coutinho P.M."/>
            <person name="Couturier J."/>
            <person name="Covert S."/>
            <person name="Cronk Q."/>
            <person name="Cunningham R."/>
            <person name="Davis J."/>
            <person name="Degroeve S."/>
            <person name="Dejardin A."/>
            <person name="Depamphilis C."/>
            <person name="Detter J."/>
            <person name="Dirks B."/>
            <person name="Dubchak I."/>
            <person name="Duplessis S."/>
            <person name="Ehlting J."/>
            <person name="Ellis B."/>
            <person name="Gendler K."/>
            <person name="Goodstein D."/>
            <person name="Gribskov M."/>
            <person name="Grimwood J."/>
            <person name="Groover A."/>
            <person name="Gunter L."/>
            <person name="Hamberger B."/>
            <person name="Heinze B."/>
            <person name="Helariutta Y."/>
            <person name="Henrissat B."/>
            <person name="Holligan D."/>
            <person name="Holt R."/>
            <person name="Huang W."/>
            <person name="Islam-Faridi N."/>
            <person name="Jones S."/>
            <person name="Jones-Rhoades M."/>
            <person name="Jorgensen R."/>
            <person name="Joshi C."/>
            <person name="Kangasjarvi J."/>
            <person name="Karlsson J."/>
            <person name="Kelleher C."/>
            <person name="Kirkpatrick R."/>
            <person name="Kirst M."/>
            <person name="Kohler A."/>
            <person name="Kalluri U."/>
            <person name="Larimer F."/>
            <person name="Leebens-Mack J."/>
            <person name="Leple J.C."/>
            <person name="Locascio P."/>
            <person name="Lou Y."/>
            <person name="Lucas S."/>
            <person name="Martin F."/>
            <person name="Montanini B."/>
            <person name="Napoli C."/>
            <person name="Nelson D.R."/>
            <person name="Nelson C."/>
            <person name="Nieminen K."/>
            <person name="Nilsson O."/>
            <person name="Pereda V."/>
            <person name="Peter G."/>
            <person name="Philippe R."/>
            <person name="Pilate G."/>
            <person name="Poliakov A."/>
            <person name="Razumovskaya J."/>
            <person name="Richardson P."/>
            <person name="Rinaldi C."/>
            <person name="Ritland K."/>
            <person name="Rouze P."/>
            <person name="Ryaboy D."/>
            <person name="Schmutz J."/>
            <person name="Schrader J."/>
            <person name="Segerman B."/>
            <person name="Shin H."/>
            <person name="Siddiqui A."/>
            <person name="Sterky F."/>
            <person name="Terry A."/>
            <person name="Tsai C.J."/>
            <person name="Uberbacher E."/>
            <person name="Unneberg P."/>
            <person name="Vahala J."/>
            <person name="Wall K."/>
            <person name="Wessler S."/>
            <person name="Yang G."/>
            <person name="Yin T."/>
            <person name="Douglas C."/>
            <person name="Marra M."/>
            <person name="Sandberg G."/>
            <person name="Van de Peer Y."/>
            <person name="Rokhsar D."/>
        </authorList>
    </citation>
    <scope>NUCLEOTIDE SEQUENCE [LARGE SCALE GENOMIC DNA]</scope>
    <source>
        <strain evidence="2">cv. Nisqually</strain>
    </source>
</reference>
<name>A0ACC0SF40_POPTR</name>
<accession>A0ACC0SF40</accession>
<dbReference type="EMBL" id="CM009299">
    <property type="protein sequence ID" value="KAI9387835.1"/>
    <property type="molecule type" value="Genomic_DNA"/>
</dbReference>
<proteinExistence type="predicted"/>
<keyword evidence="2" id="KW-1185">Reference proteome</keyword>